<feature type="transmembrane region" description="Helical" evidence="16">
    <location>
        <begin position="132"/>
        <end position="149"/>
    </location>
</feature>
<dbReference type="FunFam" id="2.70.150.10:FF:000023">
    <property type="entry name" value="Phospholipid-transporting ATPase"/>
    <property type="match status" value="1"/>
</dbReference>
<dbReference type="GO" id="GO:0005886">
    <property type="term" value="C:plasma membrane"/>
    <property type="evidence" value="ECO:0007669"/>
    <property type="project" value="TreeGrafter"/>
</dbReference>
<evidence type="ECO:0000256" key="7">
    <source>
        <dbReference type="ARBA" id="ARBA00022842"/>
    </source>
</evidence>
<comment type="subcellular location">
    <subcellularLocation>
        <location evidence="1 16">Membrane</location>
        <topology evidence="1 16">Multi-pass membrane protein</topology>
    </subcellularLocation>
</comment>
<dbReference type="InterPro" id="IPR036412">
    <property type="entry name" value="HAD-like_sf"/>
</dbReference>
<dbReference type="SUPFAM" id="SSF81665">
    <property type="entry name" value="Calcium ATPase, transmembrane domain M"/>
    <property type="match status" value="1"/>
</dbReference>
<evidence type="ECO:0000259" key="18">
    <source>
        <dbReference type="Pfam" id="PF16212"/>
    </source>
</evidence>
<organism evidence="19 20">
    <name type="scientific">Miscanthus lutarioriparius</name>
    <dbReference type="NCBI Taxonomy" id="422564"/>
    <lineage>
        <taxon>Eukaryota</taxon>
        <taxon>Viridiplantae</taxon>
        <taxon>Streptophyta</taxon>
        <taxon>Embryophyta</taxon>
        <taxon>Tracheophyta</taxon>
        <taxon>Spermatophyta</taxon>
        <taxon>Magnoliopsida</taxon>
        <taxon>Liliopsida</taxon>
        <taxon>Poales</taxon>
        <taxon>Poaceae</taxon>
        <taxon>PACMAD clade</taxon>
        <taxon>Panicoideae</taxon>
        <taxon>Andropogonodae</taxon>
        <taxon>Andropogoneae</taxon>
        <taxon>Saccharinae</taxon>
        <taxon>Miscanthus</taxon>
    </lineage>
</organism>
<feature type="transmembrane region" description="Helical" evidence="16">
    <location>
        <begin position="334"/>
        <end position="356"/>
    </location>
</feature>
<protein>
    <recommendedName>
        <fullName evidence="16">Phospholipid-transporting ATPase</fullName>
        <ecNumber evidence="16">7.6.2.1</ecNumber>
    </recommendedName>
</protein>
<dbReference type="Pfam" id="PF16209">
    <property type="entry name" value="PhoLip_ATPase_N"/>
    <property type="match status" value="1"/>
</dbReference>
<comment type="cofactor">
    <cofactor evidence="15">
        <name>Mg(2+)</name>
        <dbReference type="ChEBI" id="CHEBI:18420"/>
    </cofactor>
</comment>
<accession>A0A811N4W3</accession>
<dbReference type="Proteomes" id="UP000604825">
    <property type="component" value="Unassembled WGS sequence"/>
</dbReference>
<feature type="transmembrane region" description="Helical" evidence="16">
    <location>
        <begin position="1091"/>
        <end position="1112"/>
    </location>
</feature>
<dbReference type="OrthoDB" id="377733at2759"/>
<dbReference type="SFLD" id="SFLDF00027">
    <property type="entry name" value="p-type_atpase"/>
    <property type="match status" value="1"/>
</dbReference>
<evidence type="ECO:0000256" key="2">
    <source>
        <dbReference type="ARBA" id="ARBA00008109"/>
    </source>
</evidence>
<feature type="binding site" evidence="14">
    <location>
        <position position="779"/>
    </location>
    <ligand>
        <name>ATP</name>
        <dbReference type="ChEBI" id="CHEBI:30616"/>
    </ligand>
</feature>
<evidence type="ECO:0000256" key="12">
    <source>
        <dbReference type="ARBA" id="ARBA00054150"/>
    </source>
</evidence>
<dbReference type="InterPro" id="IPR018303">
    <property type="entry name" value="ATPase_P-typ_P_site"/>
</dbReference>
<dbReference type="SFLD" id="SFLDG00002">
    <property type="entry name" value="C1.7:_P-type_atpase_like"/>
    <property type="match status" value="1"/>
</dbReference>
<feature type="binding site" evidence="15">
    <location>
        <position position="910"/>
    </location>
    <ligand>
        <name>Mg(2+)</name>
        <dbReference type="ChEBI" id="CHEBI:18420"/>
    </ligand>
</feature>
<keyword evidence="10 16" id="KW-0472">Membrane</keyword>
<dbReference type="InterPro" id="IPR008250">
    <property type="entry name" value="ATPase_P-typ_transduc_dom_A_sf"/>
</dbReference>
<dbReference type="GO" id="GO:0016887">
    <property type="term" value="F:ATP hydrolysis activity"/>
    <property type="evidence" value="ECO:0007669"/>
    <property type="project" value="InterPro"/>
</dbReference>
<dbReference type="NCBIfam" id="TIGR01652">
    <property type="entry name" value="ATPase-Plipid"/>
    <property type="match status" value="1"/>
</dbReference>
<feature type="transmembrane region" description="Helical" evidence="16">
    <location>
        <begin position="1157"/>
        <end position="1180"/>
    </location>
</feature>
<evidence type="ECO:0000256" key="4">
    <source>
        <dbReference type="ARBA" id="ARBA00022723"/>
    </source>
</evidence>
<dbReference type="SFLD" id="SFLDS00003">
    <property type="entry name" value="Haloacid_Dehalogenase"/>
    <property type="match status" value="1"/>
</dbReference>
<feature type="binding site" evidence="14">
    <location>
        <position position="890"/>
    </location>
    <ligand>
        <name>ATP</name>
        <dbReference type="ChEBI" id="CHEBI:30616"/>
    </ligand>
</feature>
<evidence type="ECO:0000256" key="13">
    <source>
        <dbReference type="PIRSR" id="PIRSR606539-1"/>
    </source>
</evidence>
<feature type="binding site" evidence="14">
    <location>
        <position position="696"/>
    </location>
    <ligand>
        <name>ATP</name>
        <dbReference type="ChEBI" id="CHEBI:30616"/>
    </ligand>
</feature>
<dbReference type="InterPro" id="IPR032630">
    <property type="entry name" value="P_typ_ATPase_c"/>
</dbReference>
<evidence type="ECO:0000313" key="19">
    <source>
        <dbReference type="EMBL" id="CAD6215444.1"/>
    </source>
</evidence>
<dbReference type="InterPro" id="IPR023214">
    <property type="entry name" value="HAD_sf"/>
</dbReference>
<dbReference type="Gene3D" id="3.40.1110.10">
    <property type="entry name" value="Calcium-transporting ATPase, cytoplasmic domain N"/>
    <property type="match status" value="1"/>
</dbReference>
<feature type="binding site" evidence="14">
    <location>
        <position position="777"/>
    </location>
    <ligand>
        <name>ATP</name>
        <dbReference type="ChEBI" id="CHEBI:30616"/>
    </ligand>
</feature>
<dbReference type="EC" id="7.6.2.1" evidence="16"/>
<feature type="transmembrane region" description="Helical" evidence="16">
    <location>
        <begin position="971"/>
        <end position="988"/>
    </location>
</feature>
<keyword evidence="9 16" id="KW-1133">Transmembrane helix</keyword>
<comment type="function">
    <text evidence="12">Involved in transport of phospholipids.</text>
</comment>
<dbReference type="Gene3D" id="2.70.150.10">
    <property type="entry name" value="Calcium-transporting ATPase, cytoplasmic transduction domain A"/>
    <property type="match status" value="1"/>
</dbReference>
<dbReference type="EMBL" id="CAJGYO010000002">
    <property type="protein sequence ID" value="CAD6215444.1"/>
    <property type="molecule type" value="Genomic_DNA"/>
</dbReference>
<dbReference type="InterPro" id="IPR006539">
    <property type="entry name" value="P-type_ATPase_IV"/>
</dbReference>
<keyword evidence="20" id="KW-1185">Reference proteome</keyword>
<dbReference type="Gene3D" id="3.40.50.1000">
    <property type="entry name" value="HAD superfamily/HAD-like"/>
    <property type="match status" value="1"/>
</dbReference>
<dbReference type="GO" id="GO:0005524">
    <property type="term" value="F:ATP binding"/>
    <property type="evidence" value="ECO:0007669"/>
    <property type="project" value="UniProtKB-UniRule"/>
</dbReference>
<feature type="transmembrane region" description="Helical" evidence="16">
    <location>
        <begin position="1119"/>
        <end position="1137"/>
    </location>
</feature>
<feature type="transmembrane region" description="Helical" evidence="16">
    <location>
        <begin position="1000"/>
        <end position="1020"/>
    </location>
</feature>
<evidence type="ECO:0000256" key="8">
    <source>
        <dbReference type="ARBA" id="ARBA00022967"/>
    </source>
</evidence>
<dbReference type="FunFam" id="3.40.1110.10:FF:000042">
    <property type="entry name" value="Phospholipid-transporting ATPase"/>
    <property type="match status" value="1"/>
</dbReference>
<feature type="binding site" evidence="14">
    <location>
        <position position="884"/>
    </location>
    <ligand>
        <name>ATP</name>
        <dbReference type="ChEBI" id="CHEBI:30616"/>
    </ligand>
</feature>
<feature type="binding site" evidence="14">
    <location>
        <position position="458"/>
    </location>
    <ligand>
        <name>ATP</name>
        <dbReference type="ChEBI" id="CHEBI:30616"/>
    </ligand>
</feature>
<dbReference type="NCBIfam" id="TIGR01494">
    <property type="entry name" value="ATPase_P-type"/>
    <property type="match status" value="2"/>
</dbReference>
<dbReference type="GO" id="GO:0000287">
    <property type="term" value="F:magnesium ion binding"/>
    <property type="evidence" value="ECO:0007669"/>
    <property type="project" value="UniProtKB-UniRule"/>
</dbReference>
<name>A0A811N4W3_9POAL</name>
<feature type="binding site" evidence="14">
    <location>
        <position position="913"/>
    </location>
    <ligand>
        <name>ATP</name>
        <dbReference type="ChEBI" id="CHEBI:30616"/>
    </ligand>
</feature>
<dbReference type="GO" id="GO:1901703">
    <property type="term" value="P:protein localization involved in auxin polar transport"/>
    <property type="evidence" value="ECO:0007669"/>
    <property type="project" value="UniProtKB-ARBA"/>
</dbReference>
<dbReference type="Pfam" id="PF13246">
    <property type="entry name" value="Cation_ATPase"/>
    <property type="match status" value="1"/>
</dbReference>
<feature type="transmembrane region" description="Helical" evidence="16">
    <location>
        <begin position="1050"/>
        <end position="1071"/>
    </location>
</feature>
<dbReference type="AlphaFoldDB" id="A0A811N4W3"/>
<dbReference type="PROSITE" id="PS00154">
    <property type="entry name" value="ATPASE_E1_E2"/>
    <property type="match status" value="1"/>
</dbReference>
<dbReference type="PRINTS" id="PR00119">
    <property type="entry name" value="CATATPASE"/>
</dbReference>
<dbReference type="InterPro" id="IPR001757">
    <property type="entry name" value="P_typ_ATPase"/>
</dbReference>
<evidence type="ECO:0000256" key="10">
    <source>
        <dbReference type="ARBA" id="ARBA00023136"/>
    </source>
</evidence>
<keyword evidence="7 15" id="KW-0460">Magnesium</keyword>
<evidence type="ECO:0000256" key="14">
    <source>
        <dbReference type="PIRSR" id="PIRSR606539-2"/>
    </source>
</evidence>
<feature type="domain" description="P-type ATPase N-terminal" evidence="17">
    <location>
        <begin position="82"/>
        <end position="123"/>
    </location>
</feature>
<dbReference type="InterPro" id="IPR044492">
    <property type="entry name" value="P_typ_ATPase_HD_dom"/>
</dbReference>
<feature type="binding site" evidence="15">
    <location>
        <position position="914"/>
    </location>
    <ligand>
        <name>Mg(2+)</name>
        <dbReference type="ChEBI" id="CHEBI:18420"/>
    </ligand>
</feature>
<evidence type="ECO:0000256" key="11">
    <source>
        <dbReference type="ARBA" id="ARBA00034036"/>
    </source>
</evidence>
<dbReference type="CDD" id="cd02073">
    <property type="entry name" value="P-type_ATPase_APLT_Dnf-like"/>
    <property type="match status" value="1"/>
</dbReference>
<dbReference type="InterPro" id="IPR023298">
    <property type="entry name" value="ATPase_P-typ_TM_dom_sf"/>
</dbReference>
<feature type="binding site" evidence="14">
    <location>
        <position position="459"/>
    </location>
    <ligand>
        <name>ATP</name>
        <dbReference type="ChEBI" id="CHEBI:30616"/>
    </ligand>
</feature>
<reference evidence="19" key="1">
    <citation type="submission" date="2020-10" db="EMBL/GenBank/DDBJ databases">
        <authorList>
            <person name="Han B."/>
            <person name="Lu T."/>
            <person name="Zhao Q."/>
            <person name="Huang X."/>
            <person name="Zhao Y."/>
        </authorList>
    </citation>
    <scope>NUCLEOTIDE SEQUENCE</scope>
</reference>
<dbReference type="GO" id="GO:0140326">
    <property type="term" value="F:ATPase-coupled intramembrane lipid transporter activity"/>
    <property type="evidence" value="ECO:0007669"/>
    <property type="project" value="UniProtKB-EC"/>
</dbReference>
<gene>
    <name evidence="19" type="ORF">NCGR_LOCUS10695</name>
</gene>
<feature type="binding site" evidence="14">
    <location>
        <position position="460"/>
    </location>
    <ligand>
        <name>ATP</name>
        <dbReference type="ChEBI" id="CHEBI:30616"/>
    </ligand>
</feature>
<feature type="transmembrane region" description="Helical" evidence="16">
    <location>
        <begin position="108"/>
        <end position="126"/>
    </location>
</feature>
<evidence type="ECO:0000256" key="15">
    <source>
        <dbReference type="PIRSR" id="PIRSR606539-3"/>
    </source>
</evidence>
<feature type="binding site" evidence="14">
    <location>
        <position position="639"/>
    </location>
    <ligand>
        <name>ATP</name>
        <dbReference type="ChEBI" id="CHEBI:30616"/>
    </ligand>
</feature>
<dbReference type="SUPFAM" id="SSF81660">
    <property type="entry name" value="Metal cation-transporting ATPase, ATP-binding domain N"/>
    <property type="match status" value="1"/>
</dbReference>
<dbReference type="PANTHER" id="PTHR24092:SF175">
    <property type="entry name" value="PHOSPHOLIPID-TRANSPORTING ATPASE"/>
    <property type="match status" value="1"/>
</dbReference>
<evidence type="ECO:0000256" key="16">
    <source>
        <dbReference type="RuleBase" id="RU362033"/>
    </source>
</evidence>
<feature type="binding site" evidence="14">
    <location>
        <position position="662"/>
    </location>
    <ligand>
        <name>ATP</name>
        <dbReference type="ChEBI" id="CHEBI:30616"/>
    </ligand>
</feature>
<keyword evidence="4 15" id="KW-0479">Metal-binding</keyword>
<evidence type="ECO:0000256" key="1">
    <source>
        <dbReference type="ARBA" id="ARBA00004141"/>
    </source>
</evidence>
<evidence type="ECO:0000313" key="20">
    <source>
        <dbReference type="Proteomes" id="UP000604825"/>
    </source>
</evidence>
<comment type="similarity">
    <text evidence="2 16">Belongs to the cation transport ATPase (P-type) (TC 3.A.3) family. Type IV subfamily.</text>
</comment>
<dbReference type="Pfam" id="PF16212">
    <property type="entry name" value="PhoLip_ATPase_C"/>
    <property type="match status" value="1"/>
</dbReference>
<evidence type="ECO:0000259" key="17">
    <source>
        <dbReference type="Pfam" id="PF16209"/>
    </source>
</evidence>
<keyword evidence="3 16" id="KW-0812">Transmembrane</keyword>
<feature type="domain" description="P-type ATPase C-terminal" evidence="18">
    <location>
        <begin position="936"/>
        <end position="1187"/>
    </location>
</feature>
<dbReference type="InterPro" id="IPR032631">
    <property type="entry name" value="P-type_ATPase_N"/>
</dbReference>
<dbReference type="InterPro" id="IPR023299">
    <property type="entry name" value="ATPase_P-typ_cyto_dom_N"/>
</dbReference>
<feature type="binding site" evidence="15">
    <location>
        <position position="458"/>
    </location>
    <ligand>
        <name>Mg(2+)</name>
        <dbReference type="ChEBI" id="CHEBI:18420"/>
    </ligand>
</feature>
<dbReference type="PANTHER" id="PTHR24092">
    <property type="entry name" value="PROBABLE PHOSPHOLIPID-TRANSPORTING ATPASE"/>
    <property type="match status" value="1"/>
</dbReference>
<dbReference type="FunFam" id="3.40.50.1000:FF:000014">
    <property type="entry name" value="Phospholipid-transporting ATPase"/>
    <property type="match status" value="1"/>
</dbReference>
<keyword evidence="6 14" id="KW-0067">ATP-binding</keyword>
<sequence>MAGEDDGNTTNGRRRRRTRRSAVRLSKLYSYACGRRPSVADDHSVSRIGGPGFSRVVMVNAAAGEPPAAADLLQHQQQITATINSISTTKYNLFTFLPKSLFEQFRRVANIYFLLSAGIAYSPLAAYDSSSAIAPLVIVLVATMIKEAIEDWRRNQQDTEVNNRTTQVFQQGGDAAWSFRDAKWKDIRVGDIVKVHKDEFFPADLVLLSSSYEDAICYVETMNLDGETNLKLKQSLEVTSTTLPDDDSFRSFAGAVVRCEDPNAHLYTFVGNIEIDGQQHPLSPQQLLLRDSKLRNTDFVYGVVVFTGHDTKVMQNSMKVPSKRSNVEKKMDRVMYLLLFSLIVISVVSSVFFGIATGDDLQDGRMKRWYLRPDDTEIYYDPNRPAVAALLHFFTAIMLYGYFIPISLYISIEIVKLLQALFINNDIHMYHRETDTPAHARTSNLNEELGQVDTILTDKTGTLTCNSMEFIKCSIAGTAYGRGITEVERAMARRKGAPVIANPDNMDKGNNSGIQQQQHFLSSSDSEGNNNKLAVKGFNFVDERVMGGNWVNQTRSDVIEMFFRLLAVCHTCIPEVDQESGKISYEAESPDEAAFVVAARELGFTFYKRTQTGVSLRELDPSSGKQVDRSYKILNVLEFNSARKRMSVVVKNEEGKIFLFTKGADSVMFERLSGSESAYREVTQQHINEYADAGLRTLVLAYRELKEDEYAYFDRKFTAAKNSVSTDRDEKIDEAADLVERDLILLGATAVEDKLQKGVPECIDKLAQAGIKIWVLTGDKMETAINIGYACSLLRQGMKQITITLETADIIALEKVNDKAALTKASKDSVARQINEGKKLVNASSGESFALIIDGKSLTYALEDDTKDMFLDLAVGCGSVICCRSSPKQKALVTRLVKTGTGKVTLAIGDGANDVGMIQEADIGVGISGAEGMQAVMASDVSIAQFRFLERLLLVHGHWCYSRISSMICYFFYKNITFGVTLFLYDAYTSFSGQPFYNDWAMACFNVFFTSLPVIAMGVFDQDVSARFCLKFPMLYQEGPQNLLFQWRRIIGWMLNGVACAVIIFFLSTASLQHQAFRSDGEVSDMATLGATAYTCIVWAVSLQMYITVSYFTLVQHVCIWLSIALWYIFLPVYGAITPSFSTTYYMVFVEALAGAPSYWVVTLLVTAASLVPYFTYAVVKSWFFPDYHNRIQWLRHREKAKAHPDPETSADVELSQVLRQFSVRSTGVGVSARRDATAVLRHLNVDYSQSPTLGAGVVVVTTDR</sequence>
<feature type="binding site" evidence="15">
    <location>
        <position position="460"/>
    </location>
    <ligand>
        <name>Mg(2+)</name>
        <dbReference type="ChEBI" id="CHEBI:18420"/>
    </ligand>
</feature>
<feature type="active site" description="4-aspartylphosphate intermediate" evidence="13">
    <location>
        <position position="458"/>
    </location>
</feature>
<dbReference type="SUPFAM" id="SSF81653">
    <property type="entry name" value="Calcium ATPase, transduction domain A"/>
    <property type="match status" value="1"/>
</dbReference>
<evidence type="ECO:0000256" key="3">
    <source>
        <dbReference type="ARBA" id="ARBA00022692"/>
    </source>
</evidence>
<evidence type="ECO:0000256" key="9">
    <source>
        <dbReference type="ARBA" id="ARBA00022989"/>
    </source>
</evidence>
<evidence type="ECO:0000256" key="6">
    <source>
        <dbReference type="ARBA" id="ARBA00022840"/>
    </source>
</evidence>
<keyword evidence="5 14" id="KW-0547">Nucleotide-binding</keyword>
<feature type="binding site" evidence="14">
    <location>
        <position position="592"/>
    </location>
    <ligand>
        <name>ATP</name>
        <dbReference type="ChEBI" id="CHEBI:30616"/>
    </ligand>
</feature>
<evidence type="ECO:0000256" key="5">
    <source>
        <dbReference type="ARBA" id="ARBA00022741"/>
    </source>
</evidence>
<feature type="binding site" evidence="14">
    <location>
        <position position="914"/>
    </location>
    <ligand>
        <name>ATP</name>
        <dbReference type="ChEBI" id="CHEBI:30616"/>
    </ligand>
</feature>
<dbReference type="GO" id="GO:0045332">
    <property type="term" value="P:phospholipid translocation"/>
    <property type="evidence" value="ECO:0007669"/>
    <property type="project" value="TreeGrafter"/>
</dbReference>
<feature type="transmembrane region" description="Helical" evidence="16">
    <location>
        <begin position="389"/>
        <end position="412"/>
    </location>
</feature>
<keyword evidence="8 16" id="KW-1278">Translocase</keyword>
<dbReference type="SUPFAM" id="SSF56784">
    <property type="entry name" value="HAD-like"/>
    <property type="match status" value="1"/>
</dbReference>
<feature type="binding site" evidence="14">
    <location>
        <position position="778"/>
    </location>
    <ligand>
        <name>ATP</name>
        <dbReference type="ChEBI" id="CHEBI:30616"/>
    </ligand>
</feature>
<comment type="catalytic activity">
    <reaction evidence="11 16">
        <text>ATP + H2O + phospholipidSide 1 = ADP + phosphate + phospholipidSide 2.</text>
        <dbReference type="EC" id="7.6.2.1"/>
    </reaction>
</comment>
<comment type="caution">
    <text evidence="19">The sequence shown here is derived from an EMBL/GenBank/DDBJ whole genome shotgun (WGS) entry which is preliminary data.</text>
</comment>
<proteinExistence type="inferred from homology"/>